<dbReference type="Proteomes" id="UP001324287">
    <property type="component" value="Chromosome"/>
</dbReference>
<keyword evidence="3" id="KW-0460">Magnesium</keyword>
<dbReference type="PANTHER" id="PTHR20854">
    <property type="entry name" value="INOSITOL MONOPHOSPHATASE"/>
    <property type="match status" value="1"/>
</dbReference>
<dbReference type="Pfam" id="PF00459">
    <property type="entry name" value="Inositol_P"/>
    <property type="match status" value="1"/>
</dbReference>
<evidence type="ECO:0000313" key="6">
    <source>
        <dbReference type="Proteomes" id="UP001324287"/>
    </source>
</evidence>
<name>A0ABZ1B0J3_9ACTN</name>
<keyword evidence="6" id="KW-1185">Reference proteome</keyword>
<dbReference type="EMBL" id="CP141261">
    <property type="protein sequence ID" value="WRL64327.1"/>
    <property type="molecule type" value="Genomic_DNA"/>
</dbReference>
<accession>A0ABZ1B0J3</accession>
<evidence type="ECO:0000256" key="1">
    <source>
        <dbReference type="ARBA" id="ARBA00022723"/>
    </source>
</evidence>
<dbReference type="InterPro" id="IPR000760">
    <property type="entry name" value="Inositol_monophosphatase-like"/>
</dbReference>
<keyword evidence="2" id="KW-0378">Hydrolase</keyword>
<reference evidence="5 6" key="1">
    <citation type="submission" date="2023-12" db="EMBL/GenBank/DDBJ databases">
        <title>Blastococcus brunescens sp. nov., an actonobacterium isolated from sandstone collected in sahara desert.</title>
        <authorList>
            <person name="Gtari M."/>
            <person name="Ghodhbane F."/>
        </authorList>
    </citation>
    <scope>NUCLEOTIDE SEQUENCE [LARGE SCALE GENOMIC DNA]</scope>
    <source>
        <strain evidence="5 6">BMG 8361</strain>
    </source>
</reference>
<dbReference type="RefSeq" id="WP_324275654.1">
    <property type="nucleotide sequence ID" value="NZ_CP141261.1"/>
</dbReference>
<organism evidence="5 6">
    <name type="scientific">Blastococcus brunescens</name>
    <dbReference type="NCBI Taxonomy" id="1564165"/>
    <lineage>
        <taxon>Bacteria</taxon>
        <taxon>Bacillati</taxon>
        <taxon>Actinomycetota</taxon>
        <taxon>Actinomycetes</taxon>
        <taxon>Geodermatophilales</taxon>
        <taxon>Geodermatophilaceae</taxon>
        <taxon>Blastococcus</taxon>
    </lineage>
</organism>
<sequence>MRHEPHVPGPPPSAGHGPSDTGLAVALARTAGQRLLELRHELADRSGDEVKQRGDQTAQQVLAAGLSAARPADAVLSEEATDDRARLDAARVWIIDPLDGTREYSEGRHDWAVHVALWQDGELTAGAVALPGLGAVLATEPAPAVPPRDPDAPCAWR</sequence>
<dbReference type="SUPFAM" id="SSF56655">
    <property type="entry name" value="Carbohydrate phosphatase"/>
    <property type="match status" value="1"/>
</dbReference>
<evidence type="ECO:0000256" key="4">
    <source>
        <dbReference type="SAM" id="MobiDB-lite"/>
    </source>
</evidence>
<evidence type="ECO:0000256" key="3">
    <source>
        <dbReference type="ARBA" id="ARBA00022842"/>
    </source>
</evidence>
<dbReference type="PANTHER" id="PTHR20854:SF4">
    <property type="entry name" value="INOSITOL-1-MONOPHOSPHATASE-RELATED"/>
    <property type="match status" value="1"/>
</dbReference>
<protein>
    <submittedName>
        <fullName evidence="5">Inositol monophosphatase family protein</fullName>
    </submittedName>
</protein>
<dbReference type="PROSITE" id="PS00629">
    <property type="entry name" value="IMP_1"/>
    <property type="match status" value="1"/>
</dbReference>
<gene>
    <name evidence="5" type="ORF">U6N30_00190</name>
</gene>
<dbReference type="Gene3D" id="3.30.540.10">
    <property type="entry name" value="Fructose-1,6-Bisphosphatase, subunit A, domain 1"/>
    <property type="match status" value="1"/>
</dbReference>
<dbReference type="InterPro" id="IPR020583">
    <property type="entry name" value="Inositol_monoP_metal-BS"/>
</dbReference>
<evidence type="ECO:0000313" key="5">
    <source>
        <dbReference type="EMBL" id="WRL64327.1"/>
    </source>
</evidence>
<keyword evidence="1" id="KW-0479">Metal-binding</keyword>
<evidence type="ECO:0000256" key="2">
    <source>
        <dbReference type="ARBA" id="ARBA00022801"/>
    </source>
</evidence>
<feature type="region of interest" description="Disordered" evidence="4">
    <location>
        <begin position="1"/>
        <end position="22"/>
    </location>
</feature>
<proteinExistence type="predicted"/>